<evidence type="ECO:0000313" key="3">
    <source>
        <dbReference type="EMBL" id="TKK73424.1"/>
    </source>
</evidence>
<feature type="compositionally biased region" description="Basic residues" evidence="1">
    <location>
        <begin position="1"/>
        <end position="28"/>
    </location>
</feature>
<comment type="caution">
    <text evidence="3">The sequence shown here is derived from an EMBL/GenBank/DDBJ whole genome shotgun (WGS) entry which is preliminary data.</text>
</comment>
<organism evidence="3 4">
    <name type="scientific">Kribbella jiaozuonensis</name>
    <dbReference type="NCBI Taxonomy" id="2575441"/>
    <lineage>
        <taxon>Bacteria</taxon>
        <taxon>Bacillati</taxon>
        <taxon>Actinomycetota</taxon>
        <taxon>Actinomycetes</taxon>
        <taxon>Propionibacteriales</taxon>
        <taxon>Kribbellaceae</taxon>
        <taxon>Kribbella</taxon>
    </lineage>
</organism>
<reference evidence="3 4" key="1">
    <citation type="submission" date="2019-04" db="EMBL/GenBank/DDBJ databases">
        <title>Kribbella sp. NEAU-THZ 27 nov., a novel actinomycete isolated from soil.</title>
        <authorList>
            <person name="Duan L."/>
        </authorList>
    </citation>
    <scope>NUCLEOTIDE SEQUENCE [LARGE SCALE GENOMIC DNA]</scope>
    <source>
        <strain evidence="4">NEAU-THZ27</strain>
    </source>
</reference>
<feature type="compositionally biased region" description="Basic residues" evidence="1">
    <location>
        <begin position="39"/>
        <end position="55"/>
    </location>
</feature>
<sequence length="202" mass="22908">MARPDRGRRRPGGVRRAQRLPRRPRRRLPEHPVLPLPRGNHRRPRSRGLRRHHGPRQLATGAGDRGLAAIDLPRNQELTTVDQLEAYIDGWRRHDKAAVLETLTDDCVVIECYGPVYRGKPRVEQWMDAWFGAGGTVDAWEITSRAAAGDVLVAEWHFECTWKGELGAFDGATVARLGQGRIAYLREYATTAPLYDWTGVWT</sequence>
<feature type="domain" description="SnoaL-like" evidence="2">
    <location>
        <begin position="85"/>
        <end position="184"/>
    </location>
</feature>
<proteinExistence type="predicted"/>
<dbReference type="OrthoDB" id="4203328at2"/>
<feature type="region of interest" description="Disordered" evidence="1">
    <location>
        <begin position="1"/>
        <end position="66"/>
    </location>
</feature>
<evidence type="ECO:0000256" key="1">
    <source>
        <dbReference type="SAM" id="MobiDB-lite"/>
    </source>
</evidence>
<dbReference type="Gene3D" id="3.10.450.50">
    <property type="match status" value="1"/>
</dbReference>
<dbReference type="SUPFAM" id="SSF54427">
    <property type="entry name" value="NTF2-like"/>
    <property type="match status" value="1"/>
</dbReference>
<dbReference type="InterPro" id="IPR037401">
    <property type="entry name" value="SnoaL-like"/>
</dbReference>
<keyword evidence="4" id="KW-1185">Reference proteome</keyword>
<gene>
    <name evidence="3" type="ORF">FDA38_39635</name>
</gene>
<protein>
    <submittedName>
        <fullName evidence="3">Nuclear transport factor 2 family protein</fullName>
    </submittedName>
</protein>
<dbReference type="AlphaFoldDB" id="A0A4U3LF91"/>
<dbReference type="Proteomes" id="UP000305836">
    <property type="component" value="Unassembled WGS sequence"/>
</dbReference>
<dbReference type="InterPro" id="IPR032710">
    <property type="entry name" value="NTF2-like_dom_sf"/>
</dbReference>
<accession>A0A4U3LF91</accession>
<evidence type="ECO:0000259" key="2">
    <source>
        <dbReference type="Pfam" id="PF12680"/>
    </source>
</evidence>
<dbReference type="Pfam" id="PF12680">
    <property type="entry name" value="SnoaL_2"/>
    <property type="match status" value="1"/>
</dbReference>
<name>A0A4U3LF91_9ACTN</name>
<dbReference type="EMBL" id="SZPZ01000007">
    <property type="protein sequence ID" value="TKK73424.1"/>
    <property type="molecule type" value="Genomic_DNA"/>
</dbReference>
<evidence type="ECO:0000313" key="4">
    <source>
        <dbReference type="Proteomes" id="UP000305836"/>
    </source>
</evidence>